<dbReference type="EMBL" id="CP010803">
    <property type="protein sequence ID" value="AJY45304.1"/>
    <property type="molecule type" value="Genomic_DNA"/>
</dbReference>
<dbReference type="PANTHER" id="PTHR42709:SF6">
    <property type="entry name" value="UNDECAPRENYL PHOSPHATE TRANSPORTER A"/>
    <property type="match status" value="1"/>
</dbReference>
<evidence type="ECO:0000313" key="8">
    <source>
        <dbReference type="EMBL" id="AJY45304.1"/>
    </source>
</evidence>
<evidence type="ECO:0000256" key="6">
    <source>
        <dbReference type="SAM" id="Phobius"/>
    </source>
</evidence>
<proteinExistence type="predicted"/>
<feature type="transmembrane region" description="Helical" evidence="6">
    <location>
        <begin position="18"/>
        <end position="36"/>
    </location>
</feature>
<evidence type="ECO:0000256" key="2">
    <source>
        <dbReference type="ARBA" id="ARBA00022475"/>
    </source>
</evidence>
<evidence type="ECO:0000256" key="3">
    <source>
        <dbReference type="ARBA" id="ARBA00022692"/>
    </source>
</evidence>
<comment type="subcellular location">
    <subcellularLocation>
        <location evidence="1">Cell membrane</location>
        <topology evidence="1">Multi-pass membrane protein</topology>
    </subcellularLocation>
</comment>
<keyword evidence="4 6" id="KW-1133">Transmembrane helix</keyword>
<keyword evidence="9" id="KW-1185">Reference proteome</keyword>
<organism evidence="8 9">
    <name type="scientific">Martelella endophytica</name>
    <dbReference type="NCBI Taxonomy" id="1486262"/>
    <lineage>
        <taxon>Bacteria</taxon>
        <taxon>Pseudomonadati</taxon>
        <taxon>Pseudomonadota</taxon>
        <taxon>Alphaproteobacteria</taxon>
        <taxon>Hyphomicrobiales</taxon>
        <taxon>Aurantimonadaceae</taxon>
        <taxon>Martelella</taxon>
    </lineage>
</organism>
<evidence type="ECO:0000259" key="7">
    <source>
        <dbReference type="Pfam" id="PF09335"/>
    </source>
</evidence>
<reference evidence="8 9" key="1">
    <citation type="journal article" date="2015" name="Genome Announc.">
        <title>Complete genome sequence of Martelella endophytica YC6887, which has antifungal activity associated with a halophyte.</title>
        <authorList>
            <person name="Khan A."/>
            <person name="Khan H."/>
            <person name="Chung E.J."/>
            <person name="Hossain M.T."/>
            <person name="Chung Y.R."/>
        </authorList>
    </citation>
    <scope>NUCLEOTIDE SEQUENCE [LARGE SCALE GENOMIC DNA]</scope>
    <source>
        <strain evidence="8">YC6887</strain>
    </source>
</reference>
<keyword evidence="5 6" id="KW-0472">Membrane</keyword>
<gene>
    <name evidence="8" type="ORF">TM49_05695</name>
</gene>
<dbReference type="InterPro" id="IPR051311">
    <property type="entry name" value="DedA_domain"/>
</dbReference>
<sequence length="181" mass="19625">MHIIHDTIALMEPYLRHYGLFALLVIIYLESLGAPLPGESALIGAALLAADGQLPIVGVFLVVVVAAVAGDSTGYLIGRYGGRAVIQRFGRYIGLTDERQRWIEGLYEKHGALVVVGARFVVVLRQLNGIAAGTMAMRWHAFFIANLAGALLWAAVWTTIPYFFGDVIAQHFGLHPMPAAK</sequence>
<dbReference type="InterPro" id="IPR032816">
    <property type="entry name" value="VTT_dom"/>
</dbReference>
<dbReference type="HOGENOM" id="CLU_044208_4_2_5"/>
<name>A0A0D5LM62_MAREN</name>
<dbReference type="GO" id="GO:0005886">
    <property type="term" value="C:plasma membrane"/>
    <property type="evidence" value="ECO:0007669"/>
    <property type="project" value="UniProtKB-SubCell"/>
</dbReference>
<dbReference type="AlphaFoldDB" id="A0A0D5LM62"/>
<keyword evidence="3 6" id="KW-0812">Transmembrane</keyword>
<evidence type="ECO:0000256" key="5">
    <source>
        <dbReference type="ARBA" id="ARBA00023136"/>
    </source>
</evidence>
<feature type="domain" description="VTT" evidence="7">
    <location>
        <begin position="41"/>
        <end position="160"/>
    </location>
</feature>
<evidence type="ECO:0000313" key="9">
    <source>
        <dbReference type="Proteomes" id="UP000032611"/>
    </source>
</evidence>
<keyword evidence="2" id="KW-1003">Cell membrane</keyword>
<protein>
    <recommendedName>
        <fullName evidence="7">VTT domain-containing protein</fullName>
    </recommendedName>
</protein>
<evidence type="ECO:0000256" key="4">
    <source>
        <dbReference type="ARBA" id="ARBA00022989"/>
    </source>
</evidence>
<dbReference type="Pfam" id="PF09335">
    <property type="entry name" value="VTT_dom"/>
    <property type="match status" value="1"/>
</dbReference>
<feature type="transmembrane region" description="Helical" evidence="6">
    <location>
        <begin position="141"/>
        <end position="164"/>
    </location>
</feature>
<feature type="transmembrane region" description="Helical" evidence="6">
    <location>
        <begin position="56"/>
        <end position="78"/>
    </location>
</feature>
<accession>A0A0D5LM62</accession>
<dbReference type="PATRIC" id="fig|1486262.3.peg.1168"/>
<dbReference type="Proteomes" id="UP000032611">
    <property type="component" value="Chromosome"/>
</dbReference>
<dbReference type="PANTHER" id="PTHR42709">
    <property type="entry name" value="ALKALINE PHOSPHATASE LIKE PROTEIN"/>
    <property type="match status" value="1"/>
</dbReference>
<dbReference type="KEGG" id="mey:TM49_05695"/>
<evidence type="ECO:0000256" key="1">
    <source>
        <dbReference type="ARBA" id="ARBA00004651"/>
    </source>
</evidence>